<dbReference type="PIRSF" id="PIRSF007828">
    <property type="entry name" value="Dipeptidyl-peptidase_III"/>
    <property type="match status" value="1"/>
</dbReference>
<comment type="subcellular location">
    <subcellularLocation>
        <location evidence="2">Cytoplasm</location>
    </subcellularLocation>
</comment>
<dbReference type="GO" id="GO:0008235">
    <property type="term" value="F:metalloexopeptidase activity"/>
    <property type="evidence" value="ECO:0007669"/>
    <property type="project" value="InterPro"/>
</dbReference>
<evidence type="ECO:0000256" key="12">
    <source>
        <dbReference type="ARBA" id="ARBA00023049"/>
    </source>
</evidence>
<evidence type="ECO:0000313" key="18">
    <source>
        <dbReference type="EMBL" id="CAD5209170.1"/>
    </source>
</evidence>
<evidence type="ECO:0000256" key="6">
    <source>
        <dbReference type="ARBA" id="ARBA00022438"/>
    </source>
</evidence>
<keyword evidence="10 15" id="KW-0378">Hydrolase</keyword>
<evidence type="ECO:0000256" key="9">
    <source>
        <dbReference type="ARBA" id="ARBA00022723"/>
    </source>
</evidence>
<reference evidence="18" key="1">
    <citation type="submission" date="2020-09" db="EMBL/GenBank/DDBJ databases">
        <authorList>
            <person name="Kikuchi T."/>
        </authorList>
    </citation>
    <scope>NUCLEOTIDE SEQUENCE</scope>
    <source>
        <strain evidence="18">SH1</strain>
    </source>
</reference>
<proteinExistence type="inferred from homology"/>
<evidence type="ECO:0000256" key="16">
    <source>
        <dbReference type="PIRSR" id="PIRSR007828-1"/>
    </source>
</evidence>
<dbReference type="AlphaFoldDB" id="A0A811K0K4"/>
<evidence type="ECO:0000256" key="1">
    <source>
        <dbReference type="ARBA" id="ARBA00001336"/>
    </source>
</evidence>
<evidence type="ECO:0000256" key="3">
    <source>
        <dbReference type="ARBA" id="ARBA00010200"/>
    </source>
</evidence>
<keyword evidence="8 15" id="KW-0645">Protease</keyword>
<evidence type="ECO:0000256" key="15">
    <source>
        <dbReference type="PIRNR" id="PIRNR007828"/>
    </source>
</evidence>
<dbReference type="GO" id="GO:0046872">
    <property type="term" value="F:metal ion binding"/>
    <property type="evidence" value="ECO:0007669"/>
    <property type="project" value="UniProtKB-KW"/>
</dbReference>
<dbReference type="InterPro" id="IPR005317">
    <property type="entry name" value="Dipeptidyl-peptase3"/>
</dbReference>
<dbReference type="EMBL" id="CAJFDH010000002">
    <property type="protein sequence ID" value="CAD5209170.1"/>
    <property type="molecule type" value="Genomic_DNA"/>
</dbReference>
<dbReference type="PANTHER" id="PTHR23422">
    <property type="entry name" value="DIPEPTIDYL PEPTIDASE III-RELATED"/>
    <property type="match status" value="1"/>
</dbReference>
<evidence type="ECO:0000256" key="8">
    <source>
        <dbReference type="ARBA" id="ARBA00022670"/>
    </source>
</evidence>
<dbReference type="OrthoDB" id="4694525at2759"/>
<evidence type="ECO:0000313" key="19">
    <source>
        <dbReference type="Proteomes" id="UP000614601"/>
    </source>
</evidence>
<keyword evidence="6 15" id="KW-0031">Aminopeptidase</keyword>
<dbReference type="GO" id="GO:0008239">
    <property type="term" value="F:dipeptidyl-peptidase activity"/>
    <property type="evidence" value="ECO:0007669"/>
    <property type="project" value="UniProtKB-UniRule"/>
</dbReference>
<dbReference type="EC" id="3.4.14.4" evidence="4 15"/>
<dbReference type="Pfam" id="PF03571">
    <property type="entry name" value="Peptidase_M49"/>
    <property type="match status" value="1"/>
</dbReference>
<feature type="binding site" evidence="17">
    <location>
        <position position="475"/>
    </location>
    <ligand>
        <name>Zn(2+)</name>
        <dbReference type="ChEBI" id="CHEBI:29105"/>
        <note>catalytic</note>
    </ligand>
</feature>
<name>A0A811K0K4_9BILA</name>
<accession>A0A811K0K4</accession>
<organism evidence="18 19">
    <name type="scientific">Bursaphelenchus okinawaensis</name>
    <dbReference type="NCBI Taxonomy" id="465554"/>
    <lineage>
        <taxon>Eukaryota</taxon>
        <taxon>Metazoa</taxon>
        <taxon>Ecdysozoa</taxon>
        <taxon>Nematoda</taxon>
        <taxon>Chromadorea</taxon>
        <taxon>Rhabditida</taxon>
        <taxon>Tylenchina</taxon>
        <taxon>Tylenchomorpha</taxon>
        <taxon>Aphelenchoidea</taxon>
        <taxon>Aphelenchoididae</taxon>
        <taxon>Bursaphelenchus</taxon>
    </lineage>
</organism>
<feature type="binding site" evidence="17">
    <location>
        <position position="470"/>
    </location>
    <ligand>
        <name>Zn(2+)</name>
        <dbReference type="ChEBI" id="CHEBI:29105"/>
        <note>catalytic</note>
    </ligand>
</feature>
<dbReference type="GO" id="GO:0004177">
    <property type="term" value="F:aminopeptidase activity"/>
    <property type="evidence" value="ECO:0007669"/>
    <property type="project" value="UniProtKB-KW"/>
</dbReference>
<dbReference type="PANTHER" id="PTHR23422:SF11">
    <property type="entry name" value="DIPEPTIDYL PEPTIDASE 3"/>
    <property type="match status" value="1"/>
</dbReference>
<sequence length="741" mass="84505">MFTTKHVGTVYKRVARCISTSFALRSNPEMATNPVENRSLHIVRSDTPFIRLDCEKSFKGLDKQSQQYAHYLAKASFDGGLIVFCQRSPESPAILYIFTAVFRAESLSALKEKAADVGWTEEEFIDLLIYYSTFYYNGGNYYGFGDRKMIPSVSQNRLREFLFKTAAFNDNQKLVDVYNKVEGSIYGLSDKEIILGYPDKGTTAFHSKNMTKEDTEFVARFFKSINFEGWNTRLEKKVDGGKIKYIVRVAAVKDAELSKHEFEGREIVFQAGDYSPILNRTIKSLEEAQKYAANDNQKQMLAKYVEHFKTGSLAAHKDGSRFWIKDQNPTVESYIGFIENYSDPDGVRSEFEGFVAVVDKDTSAKFQKLVAGAEQYLKRLPWDSEYEKDKFLKPDFTSLNVLGFAASGIPAGINIPNYDDIRQSEGFKNVSLGNVISAIPTTRTEFLSDEDDALYRLYHSESFEVQVGLHELLGHGSGKLFIKKKDGTFNFDPKKAKDLLNGGEVKHWYEEGETWSSKFGYTGAAYEECRAEAVGYYLCCDDDIMAIFGFEGEQAEVVRYVNWVNEIRAGLVSLEFYEPSQKKWNQAHCNARYVLFRVVLEAAQNFVTIKQTTDSKGAPDLLFQLDRSKIISVGKPAIGEFLKKLQYYKSTGNSEEGLKFFNKWSEVSDEHLKWREVCLARRKPRRVLVQHNTVKEGNEVNIVEYQASAEGLVQSVLERHPDEAMEELLQVFEQQQKTIFA</sequence>
<evidence type="ECO:0000256" key="2">
    <source>
        <dbReference type="ARBA" id="ARBA00004496"/>
    </source>
</evidence>
<evidence type="ECO:0000256" key="13">
    <source>
        <dbReference type="ARBA" id="ARBA00031288"/>
    </source>
</evidence>
<dbReference type="EMBL" id="CAJFCW020000002">
    <property type="protein sequence ID" value="CAG9088649.1"/>
    <property type="molecule type" value="Genomic_DNA"/>
</dbReference>
<feature type="active site" evidence="16">
    <location>
        <position position="471"/>
    </location>
</feature>
<evidence type="ECO:0000256" key="4">
    <source>
        <dbReference type="ARBA" id="ARBA00012063"/>
    </source>
</evidence>
<keyword evidence="7 15" id="KW-0963">Cytoplasm</keyword>
<protein>
    <recommendedName>
        <fullName evidence="5 15">Dipeptidyl peptidase 3</fullName>
        <ecNumber evidence="4 15">3.4.14.4</ecNumber>
    </recommendedName>
    <alternativeName>
        <fullName evidence="13 15">Dipeptidyl aminopeptidase III</fullName>
    </alternativeName>
    <alternativeName>
        <fullName evidence="14 15">Dipeptidyl peptidase III</fullName>
    </alternativeName>
</protein>
<keyword evidence="9 15" id="KW-0479">Metal-binding</keyword>
<comment type="similarity">
    <text evidence="3 15">Belongs to the peptidase M49 family.</text>
</comment>
<comment type="catalytic activity">
    <reaction evidence="1 15">
        <text>Release of an N-terminal dipeptide from a peptide comprising four or more residues, with broad specificity. Also acts on dipeptidyl 2-naphthylamides.</text>
        <dbReference type="EC" id="3.4.14.4"/>
    </reaction>
</comment>
<feature type="binding site" evidence="17">
    <location>
        <position position="528"/>
    </location>
    <ligand>
        <name>Zn(2+)</name>
        <dbReference type="ChEBI" id="CHEBI:29105"/>
        <note>catalytic</note>
    </ligand>
</feature>
<dbReference type="Proteomes" id="UP000614601">
    <property type="component" value="Unassembled WGS sequence"/>
</dbReference>
<dbReference type="Proteomes" id="UP000783686">
    <property type="component" value="Unassembled WGS sequence"/>
</dbReference>
<dbReference type="FunFam" id="3.30.540.30:FF:000002">
    <property type="entry name" value="Dipeptidyl peptidase 3"/>
    <property type="match status" value="1"/>
</dbReference>
<dbReference type="GO" id="GO:0006508">
    <property type="term" value="P:proteolysis"/>
    <property type="evidence" value="ECO:0007669"/>
    <property type="project" value="UniProtKB-KW"/>
</dbReference>
<keyword evidence="19" id="KW-1185">Reference proteome</keyword>
<keyword evidence="12 15" id="KW-0482">Metalloprotease</keyword>
<gene>
    <name evidence="18" type="ORF">BOKJ2_LOCUS2546</name>
</gene>
<evidence type="ECO:0000256" key="10">
    <source>
        <dbReference type="ARBA" id="ARBA00022801"/>
    </source>
</evidence>
<evidence type="ECO:0000256" key="14">
    <source>
        <dbReference type="ARBA" id="ARBA00032119"/>
    </source>
</evidence>
<evidence type="ECO:0000256" key="11">
    <source>
        <dbReference type="ARBA" id="ARBA00022833"/>
    </source>
</evidence>
<keyword evidence="11 15" id="KW-0862">Zinc</keyword>
<evidence type="ECO:0000256" key="7">
    <source>
        <dbReference type="ARBA" id="ARBA00022490"/>
    </source>
</evidence>
<comment type="caution">
    <text evidence="18">The sequence shown here is derived from an EMBL/GenBank/DDBJ whole genome shotgun (WGS) entry which is preliminary data.</text>
</comment>
<evidence type="ECO:0000256" key="5">
    <source>
        <dbReference type="ARBA" id="ARBA00014713"/>
    </source>
</evidence>
<dbReference type="InterPro" id="IPR039461">
    <property type="entry name" value="Peptidase_M49"/>
</dbReference>
<dbReference type="FunFam" id="3.30.540.30:FF:000001">
    <property type="entry name" value="Dipeptidyl peptidase 3"/>
    <property type="match status" value="1"/>
</dbReference>
<evidence type="ECO:0000256" key="17">
    <source>
        <dbReference type="PIRSR" id="PIRSR007828-2"/>
    </source>
</evidence>
<dbReference type="Gene3D" id="3.30.540.30">
    <property type="match status" value="3"/>
</dbReference>
<comment type="cofactor">
    <cofactor evidence="15 17">
        <name>Zn(2+)</name>
        <dbReference type="ChEBI" id="CHEBI:29105"/>
    </cofactor>
    <text evidence="15 17">Binds 1 zinc ion per subunit.</text>
</comment>
<dbReference type="GO" id="GO:0005737">
    <property type="term" value="C:cytoplasm"/>
    <property type="evidence" value="ECO:0007669"/>
    <property type="project" value="UniProtKB-SubCell"/>
</dbReference>